<name>A0A131Z6H6_RHIAP</name>
<feature type="chain" id="PRO_5007286917" evidence="3">
    <location>
        <begin position="29"/>
        <end position="125"/>
    </location>
</feature>
<dbReference type="PROSITE" id="PS51257">
    <property type="entry name" value="PROKAR_LIPOPROTEIN"/>
    <property type="match status" value="1"/>
</dbReference>
<evidence type="ECO:0000259" key="4">
    <source>
        <dbReference type="SMART" id="SM01318"/>
    </source>
</evidence>
<sequence length="125" mass="13559">MSLDTMKPLIAGLILTAYISMFLSCTSADANSAVSSDQSETRLQSCPVKYDTDRKNCIFLGDRIPAGESKFFDKLCVVAECSSSTQALTLYGCPNPGVDRPCEGSEAASNEKEWPKCCRKCIKTP</sequence>
<reference evidence="5" key="1">
    <citation type="journal article" date="2016" name="Ticks Tick Borne Dis.">
        <title>De novo assembly and annotation of the salivary gland transcriptome of Rhipicephalus appendiculatus male and female ticks during blood feeding.</title>
        <authorList>
            <person name="de Castro M.H."/>
            <person name="de Klerk D."/>
            <person name="Pienaar R."/>
            <person name="Latif A.A."/>
            <person name="Rees D.J."/>
            <person name="Mans B.J."/>
        </authorList>
    </citation>
    <scope>NUCLEOTIDE SEQUENCE</scope>
    <source>
        <tissue evidence="5">Salivary glands</tissue>
    </source>
</reference>
<dbReference type="Pfam" id="PF15430">
    <property type="entry name" value="SVWC"/>
    <property type="match status" value="1"/>
</dbReference>
<evidence type="ECO:0000256" key="3">
    <source>
        <dbReference type="SAM" id="SignalP"/>
    </source>
</evidence>
<evidence type="ECO:0000256" key="1">
    <source>
        <dbReference type="ARBA" id="ARBA00004613"/>
    </source>
</evidence>
<feature type="domain" description="Single" evidence="4">
    <location>
        <begin position="57"/>
        <end position="121"/>
    </location>
</feature>
<evidence type="ECO:0000256" key="2">
    <source>
        <dbReference type="ARBA" id="ARBA00022525"/>
    </source>
</evidence>
<feature type="signal peptide" evidence="3">
    <location>
        <begin position="1"/>
        <end position="28"/>
    </location>
</feature>
<dbReference type="AlphaFoldDB" id="A0A131Z6H6"/>
<dbReference type="GO" id="GO:0005576">
    <property type="term" value="C:extracellular region"/>
    <property type="evidence" value="ECO:0007669"/>
    <property type="project" value="UniProtKB-SubCell"/>
</dbReference>
<comment type="subcellular location">
    <subcellularLocation>
        <location evidence="1">Secreted</location>
    </subcellularLocation>
</comment>
<keyword evidence="2" id="KW-0964">Secreted</keyword>
<dbReference type="EMBL" id="GEDV01002162">
    <property type="protein sequence ID" value="JAP86395.1"/>
    <property type="molecule type" value="Transcribed_RNA"/>
</dbReference>
<evidence type="ECO:0000313" key="5">
    <source>
        <dbReference type="EMBL" id="JAP86395.1"/>
    </source>
</evidence>
<dbReference type="InterPro" id="IPR029277">
    <property type="entry name" value="SVWC_dom"/>
</dbReference>
<protein>
    <submittedName>
        <fullName evidence="5">8.9 kDa family member</fullName>
    </submittedName>
</protein>
<organism evidence="5">
    <name type="scientific">Rhipicephalus appendiculatus</name>
    <name type="common">Brown ear tick</name>
    <dbReference type="NCBI Taxonomy" id="34631"/>
    <lineage>
        <taxon>Eukaryota</taxon>
        <taxon>Metazoa</taxon>
        <taxon>Ecdysozoa</taxon>
        <taxon>Arthropoda</taxon>
        <taxon>Chelicerata</taxon>
        <taxon>Arachnida</taxon>
        <taxon>Acari</taxon>
        <taxon>Parasitiformes</taxon>
        <taxon>Ixodida</taxon>
        <taxon>Ixodoidea</taxon>
        <taxon>Ixodidae</taxon>
        <taxon>Rhipicephalinae</taxon>
        <taxon>Rhipicephalus</taxon>
        <taxon>Rhipicephalus</taxon>
    </lineage>
</organism>
<accession>A0A131Z6H6</accession>
<dbReference type="SMART" id="SM01318">
    <property type="entry name" value="SVWC"/>
    <property type="match status" value="1"/>
</dbReference>
<proteinExistence type="predicted"/>
<keyword evidence="3" id="KW-0732">Signal</keyword>